<comment type="pathway">
    <text evidence="2">Carbohydrate biosynthesis; dTDP-L-rhamnose biosynthesis.</text>
</comment>
<dbReference type="InterPro" id="IPR036291">
    <property type="entry name" value="NAD(P)-bd_dom_sf"/>
</dbReference>
<dbReference type="GO" id="GO:0008831">
    <property type="term" value="F:dTDP-4-dehydrorhamnose reductase activity"/>
    <property type="evidence" value="ECO:0007669"/>
    <property type="project" value="UniProtKB-EC"/>
</dbReference>
<dbReference type="InterPro" id="IPR005913">
    <property type="entry name" value="dTDP_dehydrorham_reduct"/>
</dbReference>
<dbReference type="Gene3D" id="3.40.50.720">
    <property type="entry name" value="NAD(P)-binding Rossmann-like Domain"/>
    <property type="match status" value="1"/>
</dbReference>
<evidence type="ECO:0000256" key="2">
    <source>
        <dbReference type="RuleBase" id="RU364082"/>
    </source>
</evidence>
<comment type="caution">
    <text evidence="4">The sequence shown here is derived from an EMBL/GenBank/DDBJ whole genome shotgun (WGS) entry which is preliminary data.</text>
</comment>
<keyword evidence="2" id="KW-0560">Oxidoreductase</keyword>
<dbReference type="InterPro" id="IPR029903">
    <property type="entry name" value="RmlD-like-bd"/>
</dbReference>
<keyword evidence="2" id="KW-0521">NADP</keyword>
<name>A0A0G1PM68_9BACT</name>
<evidence type="ECO:0000313" key="5">
    <source>
        <dbReference type="Proteomes" id="UP000034794"/>
    </source>
</evidence>
<proteinExistence type="inferred from homology"/>
<dbReference type="AlphaFoldDB" id="A0A0G1PM68"/>
<accession>A0A0G1PM68</accession>
<dbReference type="UniPathway" id="UPA00124"/>
<evidence type="ECO:0000313" key="4">
    <source>
        <dbReference type="EMBL" id="KKU33894.1"/>
    </source>
</evidence>
<evidence type="ECO:0000259" key="3">
    <source>
        <dbReference type="Pfam" id="PF04321"/>
    </source>
</evidence>
<reference evidence="4 5" key="1">
    <citation type="journal article" date="2015" name="Nature">
        <title>rRNA introns, odd ribosomes, and small enigmatic genomes across a large radiation of phyla.</title>
        <authorList>
            <person name="Brown C.T."/>
            <person name="Hug L.A."/>
            <person name="Thomas B.C."/>
            <person name="Sharon I."/>
            <person name="Castelle C.J."/>
            <person name="Singh A."/>
            <person name="Wilkins M.J."/>
            <person name="Williams K.H."/>
            <person name="Banfield J.F."/>
        </authorList>
    </citation>
    <scope>NUCLEOTIDE SEQUENCE [LARGE SCALE GENOMIC DNA]</scope>
</reference>
<sequence>MSKTKVLVTGASGLVGSRFLELAQVFDFVAPDLPEFDLADAEAVRVLVEKENPDWIINFAAFTDVNAAEQQAGDENGPAWRINVTGVENLLKAFKSKNFLQISTDMVFSGDLDQPGPYDETQIPPDSNEKLTWYGWTKNRAEKIVKERNGSVLRIIYPVRTGHDKKPDYIRGALKKYADGKMYPLFMDQQICIAFIDEISETIQKIIETESNGTFHCSSDTTTPYELITYVIDQLGADPSVIKSASVLEFLKTQTNPNRYPVWGGLKTNITEEQLDLHHSTWQTIVEHLIGQGLSLPEATPQS</sequence>
<dbReference type="GO" id="GO:0019305">
    <property type="term" value="P:dTDP-rhamnose biosynthetic process"/>
    <property type="evidence" value="ECO:0007669"/>
    <property type="project" value="UniProtKB-UniPathway"/>
</dbReference>
<gene>
    <name evidence="4" type="ORF">UX47_C0001G0177</name>
</gene>
<feature type="domain" description="RmlD-like substrate binding" evidence="3">
    <location>
        <begin position="5"/>
        <end position="290"/>
    </location>
</feature>
<comment type="function">
    <text evidence="2">Catalyzes the reduction of dTDP-6-deoxy-L-lyxo-4-hexulose to yield dTDP-L-rhamnose.</text>
</comment>
<dbReference type="Gene3D" id="3.90.25.10">
    <property type="entry name" value="UDP-galactose 4-epimerase, domain 1"/>
    <property type="match status" value="1"/>
</dbReference>
<protein>
    <recommendedName>
        <fullName evidence="2">dTDP-4-dehydrorhamnose reductase</fullName>
        <ecNumber evidence="2">1.1.1.133</ecNumber>
    </recommendedName>
</protein>
<comment type="similarity">
    <text evidence="1 2">Belongs to the dTDP-4-dehydrorhamnose reductase family.</text>
</comment>
<dbReference type="EMBL" id="LCMI01000001">
    <property type="protein sequence ID" value="KKU33894.1"/>
    <property type="molecule type" value="Genomic_DNA"/>
</dbReference>
<evidence type="ECO:0000256" key="1">
    <source>
        <dbReference type="ARBA" id="ARBA00010944"/>
    </source>
</evidence>
<dbReference type="Proteomes" id="UP000034794">
    <property type="component" value="Unassembled WGS sequence"/>
</dbReference>
<dbReference type="EC" id="1.1.1.133" evidence="2"/>
<dbReference type="PANTHER" id="PTHR10491:SF4">
    <property type="entry name" value="METHIONINE ADENOSYLTRANSFERASE 2 SUBUNIT BETA"/>
    <property type="match status" value="1"/>
</dbReference>
<dbReference type="GO" id="GO:0005829">
    <property type="term" value="C:cytosol"/>
    <property type="evidence" value="ECO:0007669"/>
    <property type="project" value="TreeGrafter"/>
</dbReference>
<organism evidence="4 5">
    <name type="scientific">Candidatus Collierbacteria bacterium GW2011_GWA2_46_26</name>
    <dbReference type="NCBI Taxonomy" id="1618381"/>
    <lineage>
        <taxon>Bacteria</taxon>
        <taxon>Candidatus Collieribacteriota</taxon>
    </lineage>
</organism>
<dbReference type="SUPFAM" id="SSF51735">
    <property type="entry name" value="NAD(P)-binding Rossmann-fold domains"/>
    <property type="match status" value="1"/>
</dbReference>
<dbReference type="Pfam" id="PF04321">
    <property type="entry name" value="RmlD_sub_bind"/>
    <property type="match status" value="1"/>
</dbReference>
<dbReference type="PANTHER" id="PTHR10491">
    <property type="entry name" value="DTDP-4-DEHYDRORHAMNOSE REDUCTASE"/>
    <property type="match status" value="1"/>
</dbReference>